<comment type="catalytic activity">
    <reaction evidence="2">
        <text>S-sulfanyl-L-cysteinyl-[protein] + uridine(34) in tRNA + AH2 + ATP = 2-thiouridine(34) in tRNA + L-cysteinyl-[protein] + A + AMP + diphosphate + H(+)</text>
        <dbReference type="Rhea" id="RHEA:47032"/>
        <dbReference type="Rhea" id="RHEA-COMP:10131"/>
        <dbReference type="Rhea" id="RHEA-COMP:11726"/>
        <dbReference type="Rhea" id="RHEA-COMP:11727"/>
        <dbReference type="Rhea" id="RHEA-COMP:11728"/>
        <dbReference type="ChEBI" id="CHEBI:13193"/>
        <dbReference type="ChEBI" id="CHEBI:15378"/>
        <dbReference type="ChEBI" id="CHEBI:17499"/>
        <dbReference type="ChEBI" id="CHEBI:29950"/>
        <dbReference type="ChEBI" id="CHEBI:30616"/>
        <dbReference type="ChEBI" id="CHEBI:33019"/>
        <dbReference type="ChEBI" id="CHEBI:61963"/>
        <dbReference type="ChEBI" id="CHEBI:65315"/>
        <dbReference type="ChEBI" id="CHEBI:87170"/>
        <dbReference type="ChEBI" id="CHEBI:456215"/>
        <dbReference type="EC" id="2.8.1.13"/>
    </reaction>
</comment>
<dbReference type="AlphaFoldDB" id="C7M0G9"/>
<dbReference type="Gene3D" id="2.40.30.10">
    <property type="entry name" value="Translation factors"/>
    <property type="match status" value="1"/>
</dbReference>
<dbReference type="KEGG" id="afo:Afer_1555"/>
<dbReference type="CDD" id="cd01998">
    <property type="entry name" value="MnmA_TRMU-like"/>
    <property type="match status" value="1"/>
</dbReference>
<feature type="domain" description="tRNA-specific 2-thiouridylase MnmA-like C-terminal" evidence="3">
    <location>
        <begin position="304"/>
        <end position="336"/>
    </location>
</feature>
<dbReference type="OrthoDB" id="9800696at2"/>
<dbReference type="GO" id="GO:0103016">
    <property type="term" value="F:tRNA-uridine 2-sulfurtransferase activity"/>
    <property type="evidence" value="ECO:0007669"/>
    <property type="project" value="UniProtKB-EC"/>
</dbReference>
<dbReference type="GO" id="GO:0002143">
    <property type="term" value="P:tRNA wobble position uridine thiolation"/>
    <property type="evidence" value="ECO:0007669"/>
    <property type="project" value="TreeGrafter"/>
</dbReference>
<dbReference type="STRING" id="525909.Afer_1555"/>
<gene>
    <name evidence="4" type="ordered locus">Afer_1555</name>
</gene>
<dbReference type="PANTHER" id="PTHR11933">
    <property type="entry name" value="TRNA 5-METHYLAMINOMETHYL-2-THIOURIDYLATE -METHYLTRANSFERASE"/>
    <property type="match status" value="1"/>
</dbReference>
<name>C7M0G9_ACIFD</name>
<dbReference type="EC" id="2.8.1.13" evidence="1"/>
<evidence type="ECO:0000313" key="5">
    <source>
        <dbReference type="Proteomes" id="UP000000771"/>
    </source>
</evidence>
<dbReference type="Gene3D" id="3.40.50.620">
    <property type="entry name" value="HUPs"/>
    <property type="match status" value="1"/>
</dbReference>
<reference evidence="4 5" key="1">
    <citation type="journal article" date="2009" name="Stand. Genomic Sci.">
        <title>Complete genome sequence of Acidimicrobium ferrooxidans type strain (ICP).</title>
        <authorList>
            <person name="Clum A."/>
            <person name="Nolan M."/>
            <person name="Lang E."/>
            <person name="Glavina Del Rio T."/>
            <person name="Tice H."/>
            <person name="Copeland A."/>
            <person name="Cheng J.F."/>
            <person name="Lucas S."/>
            <person name="Chen F."/>
            <person name="Bruce D."/>
            <person name="Goodwin L."/>
            <person name="Pitluck S."/>
            <person name="Ivanova N."/>
            <person name="Mavrommatis K."/>
            <person name="Mikhailova N."/>
            <person name="Pati A."/>
            <person name="Chen A."/>
            <person name="Palaniappan K."/>
            <person name="Goker M."/>
            <person name="Spring S."/>
            <person name="Land M."/>
            <person name="Hauser L."/>
            <person name="Chang Y.J."/>
            <person name="Jeffries C.C."/>
            <person name="Chain P."/>
            <person name="Bristow J."/>
            <person name="Eisen J.A."/>
            <person name="Markowitz V."/>
            <person name="Hugenholtz P."/>
            <person name="Kyrpides N.C."/>
            <person name="Klenk H.P."/>
            <person name="Lapidus A."/>
        </authorList>
    </citation>
    <scope>NUCLEOTIDE SEQUENCE [LARGE SCALE GENOMIC DNA]</scope>
    <source>
        <strain evidence="5">DSM 10331 / JCM 15462 / NBRC 103882 / ICP</strain>
    </source>
</reference>
<dbReference type="HOGENOM" id="CLU_035188_0_0_11"/>
<dbReference type="GO" id="GO:0032259">
    <property type="term" value="P:methylation"/>
    <property type="evidence" value="ECO:0007669"/>
    <property type="project" value="UniProtKB-KW"/>
</dbReference>
<sequence>MARVVVAMSGGVDSSVAALMAREAGHDVIGVTLRLTEAAGDRGCCSVGDVEDARTVAALLGINHIVADMRAEFHRAVVEPYLDAHRRGWTPNPCMSCNRYVKVTALAAWAQRLGASRLVTGHYATVLDGSRPMLVRGRDRRKDQSYVLADVPPEVLARLWLPLGELSKDEVRTRAHAAGLPVWDKRDSQDVCFVPHGRAAFVSAAVGLTDVPVRDVAGEPVGVTLPFELATVGQRLREPGRSGSTPRYVIAKSRTAVRVGSASDLLVAAQPIEDLVSYVPRSEPLRGLVQTAAHGVALPGSLSEAAVAFDEPARRVAPGQRVVLYDAKDRVLASARVVDDD</sequence>
<protein>
    <recommendedName>
        <fullName evidence="1">tRNA-uridine 2-sulfurtransferase</fullName>
        <ecNumber evidence="1">2.8.1.13</ecNumber>
    </recommendedName>
</protein>
<dbReference type="Proteomes" id="UP000000771">
    <property type="component" value="Chromosome"/>
</dbReference>
<dbReference type="InterPro" id="IPR004506">
    <property type="entry name" value="MnmA-like"/>
</dbReference>
<dbReference type="Pfam" id="PF03054">
    <property type="entry name" value="tRNA_Me_trans"/>
    <property type="match status" value="1"/>
</dbReference>
<dbReference type="Pfam" id="PF20258">
    <property type="entry name" value="tRNA_Me_trans_C"/>
    <property type="match status" value="1"/>
</dbReference>
<organism evidence="4 5">
    <name type="scientific">Acidimicrobium ferrooxidans (strain DSM 10331 / JCM 15462 / NBRC 103882 / ICP)</name>
    <dbReference type="NCBI Taxonomy" id="525909"/>
    <lineage>
        <taxon>Bacteria</taxon>
        <taxon>Bacillati</taxon>
        <taxon>Actinomycetota</taxon>
        <taxon>Acidimicrobiia</taxon>
        <taxon>Acidimicrobiales</taxon>
        <taxon>Acidimicrobiaceae</taxon>
        <taxon>Acidimicrobium</taxon>
    </lineage>
</organism>
<proteinExistence type="predicted"/>
<dbReference type="InterPro" id="IPR014729">
    <property type="entry name" value="Rossmann-like_a/b/a_fold"/>
</dbReference>
<keyword evidence="4" id="KW-0489">Methyltransferase</keyword>
<dbReference type="GO" id="GO:0008168">
    <property type="term" value="F:methyltransferase activity"/>
    <property type="evidence" value="ECO:0007669"/>
    <property type="project" value="UniProtKB-KW"/>
</dbReference>
<evidence type="ECO:0000256" key="2">
    <source>
        <dbReference type="ARBA" id="ARBA00051542"/>
    </source>
</evidence>
<dbReference type="PANTHER" id="PTHR11933:SF5">
    <property type="entry name" value="MITOCHONDRIAL TRNA-SPECIFIC 2-THIOURIDYLASE 1"/>
    <property type="match status" value="1"/>
</dbReference>
<keyword evidence="4" id="KW-0808">Transferase</keyword>
<dbReference type="InterPro" id="IPR046885">
    <property type="entry name" value="MnmA-like_C"/>
</dbReference>
<evidence type="ECO:0000256" key="1">
    <source>
        <dbReference type="ARBA" id="ARBA00011949"/>
    </source>
</evidence>
<dbReference type="EMBL" id="CP001631">
    <property type="protein sequence ID" value="ACU54477.1"/>
    <property type="molecule type" value="Genomic_DNA"/>
</dbReference>
<accession>C7M0G9</accession>
<dbReference type="eggNOG" id="COG0482">
    <property type="taxonomic scope" value="Bacteria"/>
</dbReference>
<dbReference type="SUPFAM" id="SSF52402">
    <property type="entry name" value="Adenine nucleotide alpha hydrolases-like"/>
    <property type="match status" value="1"/>
</dbReference>
<evidence type="ECO:0000259" key="3">
    <source>
        <dbReference type="Pfam" id="PF20258"/>
    </source>
</evidence>
<keyword evidence="5" id="KW-1185">Reference proteome</keyword>
<evidence type="ECO:0000313" key="4">
    <source>
        <dbReference type="EMBL" id="ACU54477.1"/>
    </source>
</evidence>
<dbReference type="RefSeq" id="WP_015798956.1">
    <property type="nucleotide sequence ID" value="NC_013124.1"/>
</dbReference>